<reference evidence="2" key="1">
    <citation type="submission" date="2015-06" db="EMBL/GenBank/DDBJ databases">
        <title>Expansion of signal transduction pathways in fungi by whole-genome duplication.</title>
        <authorList>
            <consortium name="DOE Joint Genome Institute"/>
            <person name="Corrochano L.M."/>
            <person name="Kuo A."/>
            <person name="Marcet-Houben M."/>
            <person name="Polaino S."/>
            <person name="Salamov A."/>
            <person name="Villalobos J.M."/>
            <person name="Alvarez M.I."/>
            <person name="Avalos J."/>
            <person name="Benito E.P."/>
            <person name="Benoit I."/>
            <person name="Burger G."/>
            <person name="Camino L.P."/>
            <person name="Canovas D."/>
            <person name="Cerda-Olmedo E."/>
            <person name="Cheng J.-F."/>
            <person name="Dominguez A."/>
            <person name="Elias M."/>
            <person name="Eslava A.P."/>
            <person name="Glaser F."/>
            <person name="Grimwood J."/>
            <person name="Gutierrez G."/>
            <person name="Heitman J."/>
            <person name="Henrissat B."/>
            <person name="Iturriaga E.A."/>
            <person name="Lang B.F."/>
            <person name="Lavin J.L."/>
            <person name="Lee S."/>
            <person name="Li W."/>
            <person name="Lindquist E."/>
            <person name="Lopez-Garcia S."/>
            <person name="Luque E.M."/>
            <person name="Marcos A.T."/>
            <person name="Martin J."/>
            <person name="McCluskey K."/>
            <person name="Medina H.R."/>
            <person name="Miralles-Duran A."/>
            <person name="Miyazaki A."/>
            <person name="Munoz-Torres E."/>
            <person name="Oguiza J.A."/>
            <person name="Ohm R."/>
            <person name="Olmedo M."/>
            <person name="Orejas M."/>
            <person name="Ortiz-Castellanos L."/>
            <person name="Pisabarro A.G."/>
            <person name="Rodriguez-Romero J."/>
            <person name="Ruiz-Herrera J."/>
            <person name="Ruiz-Vazquez R."/>
            <person name="Sanz C."/>
            <person name="Schackwitz W."/>
            <person name="Schmutz J."/>
            <person name="Shahriari M."/>
            <person name="Shelest E."/>
            <person name="Silva-Franco F."/>
            <person name="Soanes D."/>
            <person name="Syed K."/>
            <person name="Tagua V.G."/>
            <person name="Talbot N.J."/>
            <person name="Thon M."/>
            <person name="De vries R.P."/>
            <person name="Wiebenga A."/>
            <person name="Yadav J.S."/>
            <person name="Braun E.L."/>
            <person name="Baker S."/>
            <person name="Garre V."/>
            <person name="Horwitz B."/>
            <person name="Torres-Martinez S."/>
            <person name="Idnurm A."/>
            <person name="Herrera-Estrella A."/>
            <person name="Gabaldon T."/>
            <person name="Grigoriev I.V."/>
        </authorList>
    </citation>
    <scope>NUCLEOTIDE SEQUENCE [LARGE SCALE GENOMIC DNA]</scope>
    <source>
        <strain evidence="2">NRRL 1555(-)</strain>
    </source>
</reference>
<protein>
    <submittedName>
        <fullName evidence="1">Uncharacterized protein</fullName>
    </submittedName>
</protein>
<keyword evidence="2" id="KW-1185">Reference proteome</keyword>
<gene>
    <name evidence="1" type="ORF">PHYBLDRAFT_72955</name>
</gene>
<proteinExistence type="predicted"/>
<dbReference type="VEuPathDB" id="FungiDB:PHYBLDRAFT_72955"/>
<dbReference type="AlphaFoldDB" id="A0A163ERU4"/>
<dbReference type="RefSeq" id="XP_018299170.1">
    <property type="nucleotide sequence ID" value="XM_018442747.1"/>
</dbReference>
<dbReference type="InParanoid" id="A0A163ERU4"/>
<dbReference type="Proteomes" id="UP000077315">
    <property type="component" value="Unassembled WGS sequence"/>
</dbReference>
<organism evidence="1 2">
    <name type="scientific">Phycomyces blakesleeanus (strain ATCC 8743b / DSM 1359 / FGSC 10004 / NBRC 33097 / NRRL 1555)</name>
    <dbReference type="NCBI Taxonomy" id="763407"/>
    <lineage>
        <taxon>Eukaryota</taxon>
        <taxon>Fungi</taxon>
        <taxon>Fungi incertae sedis</taxon>
        <taxon>Mucoromycota</taxon>
        <taxon>Mucoromycotina</taxon>
        <taxon>Mucoromycetes</taxon>
        <taxon>Mucorales</taxon>
        <taxon>Phycomycetaceae</taxon>
        <taxon>Phycomyces</taxon>
    </lineage>
</organism>
<dbReference type="GeneID" id="29003653"/>
<name>A0A163ERU4_PHYB8</name>
<sequence length="102" mass="11845">MEIQTDQIFKLISKLREGEDVVKEEGGVEECNLVISQLMKLFIIRNPGYKILFGLLKEEYGCRKQDAVTAKSNRIRKCDTDNIKLNIVRDTYYSGSHYQLIK</sequence>
<evidence type="ECO:0000313" key="2">
    <source>
        <dbReference type="Proteomes" id="UP000077315"/>
    </source>
</evidence>
<dbReference type="EMBL" id="KV440971">
    <property type="protein sequence ID" value="OAD81130.1"/>
    <property type="molecule type" value="Genomic_DNA"/>
</dbReference>
<accession>A0A163ERU4</accession>
<evidence type="ECO:0000313" key="1">
    <source>
        <dbReference type="EMBL" id="OAD81130.1"/>
    </source>
</evidence>